<evidence type="ECO:0000256" key="6">
    <source>
        <dbReference type="ARBA" id="ARBA00022801"/>
    </source>
</evidence>
<sequence length="517" mass="58890">MAPYDTMLVLFISYLKIALNAILTFLENVSEEQFWNNLLGNRAFNLLQKYFGNEVILISAVFYAIASFRSDGYRVFQKVINVILNRRYVAIEVKESESIYPAVDEFVLKKTECLATLMTASAAYEPSNYGTVGLYPLINTTHKIEYRGHTLYVTRLEQERNGPPDSEESKSAPPEYIKISMRGKSLAQLKEFVQEWCDDFNKPNEDDLDLYVYRRSRWRHLRSLNKRSFESVTLQEGVKEGVVTDMQLFLKCKEWYLSRGIPYRRGYLLYGPPGTGKTTLIQALACKVNMNVAIVSLLEVKSDSEFTSMLCELPFNVILVIEDIDHYLSSSFGSKKQGGVTMSGMLNALDGIQAQEGSMIFMTGNNIEKLDPALLRPGRMDIKILLGYADRKQMKEMFWRFFGTDFDTMKPISDERKATLEGYCSKFIASIPEGQITTAEIQNYFITLLMGAGLSNPTNETFDNLISGVPEFLVKVQLDREQARKHKEKKWKEKVSSSEDDKSDGSDNSDSSDEVEV</sequence>
<evidence type="ECO:0000256" key="12">
    <source>
        <dbReference type="SAM" id="MobiDB-lite"/>
    </source>
</evidence>
<keyword evidence="4" id="KW-0547">Nucleotide-binding</keyword>
<comment type="subcellular location">
    <subcellularLocation>
        <location evidence="1">Mitochondrion inner membrane</location>
        <topology evidence="1">Single-pass membrane protein</topology>
    </subcellularLocation>
</comment>
<comment type="caution">
    <text evidence="15">The sequence shown here is derived from an EMBL/GenBank/DDBJ whole genome shotgun (WGS) entry which is preliminary data.</text>
</comment>
<keyword evidence="3" id="KW-0812">Transmembrane</keyword>
<dbReference type="InterPro" id="IPR003959">
    <property type="entry name" value="ATPase_AAA_core"/>
</dbReference>
<name>A0A8H7EL22_9FUNG</name>
<dbReference type="SMART" id="SM00382">
    <property type="entry name" value="AAA"/>
    <property type="match status" value="1"/>
</dbReference>
<evidence type="ECO:0000256" key="4">
    <source>
        <dbReference type="ARBA" id="ARBA00022741"/>
    </source>
</evidence>
<comment type="similarity">
    <text evidence="2">Belongs to the AAA ATPase family. BCS1 subfamily.</text>
</comment>
<dbReference type="InterPro" id="IPR057495">
    <property type="entry name" value="AAA_lid_BCS1"/>
</dbReference>
<evidence type="ECO:0000256" key="1">
    <source>
        <dbReference type="ARBA" id="ARBA00004434"/>
    </source>
</evidence>
<evidence type="ECO:0000256" key="11">
    <source>
        <dbReference type="ARBA" id="ARBA00048778"/>
    </source>
</evidence>
<keyword evidence="7" id="KW-0067">ATP-binding</keyword>
<dbReference type="EMBL" id="JABAYA010000306">
    <property type="protein sequence ID" value="KAF7721106.1"/>
    <property type="molecule type" value="Genomic_DNA"/>
</dbReference>
<comment type="catalytic activity">
    <reaction evidence="11">
        <text>ATP + H2O = ADP + phosphate + H(+)</text>
        <dbReference type="Rhea" id="RHEA:13065"/>
        <dbReference type="ChEBI" id="CHEBI:15377"/>
        <dbReference type="ChEBI" id="CHEBI:15378"/>
        <dbReference type="ChEBI" id="CHEBI:30616"/>
        <dbReference type="ChEBI" id="CHEBI:43474"/>
        <dbReference type="ChEBI" id="CHEBI:456216"/>
    </reaction>
    <physiologicalReaction direction="left-to-right" evidence="11">
        <dbReference type="Rhea" id="RHEA:13066"/>
    </physiologicalReaction>
</comment>
<dbReference type="PANTHER" id="PTHR23070">
    <property type="entry name" value="BCS1 AAA-TYPE ATPASE"/>
    <property type="match status" value="1"/>
</dbReference>
<dbReference type="Gene3D" id="3.40.50.300">
    <property type="entry name" value="P-loop containing nucleotide triphosphate hydrolases"/>
    <property type="match status" value="1"/>
</dbReference>
<keyword evidence="10" id="KW-0472">Membrane</keyword>
<evidence type="ECO:0000256" key="10">
    <source>
        <dbReference type="ARBA" id="ARBA00023136"/>
    </source>
</evidence>
<keyword evidence="9" id="KW-0496">Mitochondrion</keyword>
<dbReference type="InterPro" id="IPR014851">
    <property type="entry name" value="BCS1_N"/>
</dbReference>
<evidence type="ECO:0000313" key="16">
    <source>
        <dbReference type="Proteomes" id="UP000605846"/>
    </source>
</evidence>
<dbReference type="SMART" id="SM01024">
    <property type="entry name" value="BCS1_N"/>
    <property type="match status" value="1"/>
</dbReference>
<accession>A0A8H7EL22</accession>
<evidence type="ECO:0000256" key="3">
    <source>
        <dbReference type="ARBA" id="ARBA00022692"/>
    </source>
</evidence>
<dbReference type="Pfam" id="PF00004">
    <property type="entry name" value="AAA"/>
    <property type="match status" value="1"/>
</dbReference>
<keyword evidence="16" id="KW-1185">Reference proteome</keyword>
<dbReference type="GO" id="GO:0005524">
    <property type="term" value="F:ATP binding"/>
    <property type="evidence" value="ECO:0007669"/>
    <property type="project" value="UniProtKB-KW"/>
</dbReference>
<reference evidence="15" key="1">
    <citation type="submission" date="2020-01" db="EMBL/GenBank/DDBJ databases">
        <title>Genome Sequencing of Three Apophysomyces-Like Fungal Strains Confirms a Novel Fungal Genus in the Mucoromycota with divergent Burkholderia-like Endosymbiotic Bacteria.</title>
        <authorList>
            <person name="Stajich J.E."/>
            <person name="Macias A.M."/>
            <person name="Carter-House D."/>
            <person name="Lovett B."/>
            <person name="Kasson L.R."/>
            <person name="Berry K."/>
            <person name="Grigoriev I."/>
            <person name="Chang Y."/>
            <person name="Spatafora J."/>
            <person name="Kasson M.T."/>
        </authorList>
    </citation>
    <scope>NUCLEOTIDE SEQUENCE</scope>
    <source>
        <strain evidence="15">NRRL A-21654</strain>
    </source>
</reference>
<evidence type="ECO:0000256" key="5">
    <source>
        <dbReference type="ARBA" id="ARBA00022792"/>
    </source>
</evidence>
<keyword evidence="6" id="KW-0378">Hydrolase</keyword>
<dbReference type="GO" id="GO:0016887">
    <property type="term" value="F:ATP hydrolysis activity"/>
    <property type="evidence" value="ECO:0007669"/>
    <property type="project" value="InterPro"/>
</dbReference>
<dbReference type="InterPro" id="IPR050747">
    <property type="entry name" value="Mitochondrial_chaperone_BCS1"/>
</dbReference>
<feature type="domain" description="AAA+ ATPase" evidence="13">
    <location>
        <begin position="263"/>
        <end position="390"/>
    </location>
</feature>
<dbReference type="SUPFAM" id="SSF52540">
    <property type="entry name" value="P-loop containing nucleoside triphosphate hydrolases"/>
    <property type="match status" value="1"/>
</dbReference>
<dbReference type="Pfam" id="PF25426">
    <property type="entry name" value="AAA_lid_BCS1"/>
    <property type="match status" value="1"/>
</dbReference>
<dbReference type="OrthoDB" id="10251412at2759"/>
<feature type="region of interest" description="Disordered" evidence="12">
    <location>
        <begin position="483"/>
        <end position="517"/>
    </location>
</feature>
<keyword evidence="5" id="KW-0999">Mitochondrion inner membrane</keyword>
<evidence type="ECO:0000313" key="15">
    <source>
        <dbReference type="EMBL" id="KAF7721106.1"/>
    </source>
</evidence>
<dbReference type="GO" id="GO:0005743">
    <property type="term" value="C:mitochondrial inner membrane"/>
    <property type="evidence" value="ECO:0007669"/>
    <property type="project" value="UniProtKB-SubCell"/>
</dbReference>
<evidence type="ECO:0000256" key="2">
    <source>
        <dbReference type="ARBA" id="ARBA00007448"/>
    </source>
</evidence>
<dbReference type="Pfam" id="PF08740">
    <property type="entry name" value="BCS1_N"/>
    <property type="match status" value="1"/>
</dbReference>
<dbReference type="AlphaFoldDB" id="A0A8H7EL22"/>
<dbReference type="InterPro" id="IPR027417">
    <property type="entry name" value="P-loop_NTPase"/>
</dbReference>
<evidence type="ECO:0000256" key="8">
    <source>
        <dbReference type="ARBA" id="ARBA00022989"/>
    </source>
</evidence>
<proteinExistence type="inferred from homology"/>
<protein>
    <submittedName>
        <fullName evidence="15">Mitochondrial chaperone</fullName>
    </submittedName>
</protein>
<feature type="domain" description="BCS1 N-terminal" evidence="14">
    <location>
        <begin position="63"/>
        <end position="232"/>
    </location>
</feature>
<dbReference type="InterPro" id="IPR003593">
    <property type="entry name" value="AAA+_ATPase"/>
</dbReference>
<feature type="compositionally biased region" description="Basic and acidic residues" evidence="12">
    <location>
        <begin position="490"/>
        <end position="505"/>
    </location>
</feature>
<keyword evidence="8" id="KW-1133">Transmembrane helix</keyword>
<evidence type="ECO:0000256" key="9">
    <source>
        <dbReference type="ARBA" id="ARBA00023128"/>
    </source>
</evidence>
<evidence type="ECO:0000256" key="7">
    <source>
        <dbReference type="ARBA" id="ARBA00022840"/>
    </source>
</evidence>
<organism evidence="15 16">
    <name type="scientific">Apophysomyces ossiformis</name>
    <dbReference type="NCBI Taxonomy" id="679940"/>
    <lineage>
        <taxon>Eukaryota</taxon>
        <taxon>Fungi</taxon>
        <taxon>Fungi incertae sedis</taxon>
        <taxon>Mucoromycota</taxon>
        <taxon>Mucoromycotina</taxon>
        <taxon>Mucoromycetes</taxon>
        <taxon>Mucorales</taxon>
        <taxon>Mucorineae</taxon>
        <taxon>Mucoraceae</taxon>
        <taxon>Apophysomyces</taxon>
    </lineage>
</organism>
<evidence type="ECO:0000259" key="14">
    <source>
        <dbReference type="SMART" id="SM01024"/>
    </source>
</evidence>
<gene>
    <name evidence="15" type="primary">BCS1L</name>
    <name evidence="15" type="ORF">EC973_005407</name>
</gene>
<dbReference type="Proteomes" id="UP000605846">
    <property type="component" value="Unassembled WGS sequence"/>
</dbReference>
<evidence type="ECO:0000259" key="13">
    <source>
        <dbReference type="SMART" id="SM00382"/>
    </source>
</evidence>